<evidence type="ECO:0000256" key="6">
    <source>
        <dbReference type="HAMAP-Rule" id="MF_01161"/>
    </source>
</evidence>
<evidence type="ECO:0000256" key="2">
    <source>
        <dbReference type="ARBA" id="ARBA00022694"/>
    </source>
</evidence>
<dbReference type="GO" id="GO:0006400">
    <property type="term" value="P:tRNA modification"/>
    <property type="evidence" value="ECO:0007669"/>
    <property type="project" value="UniProtKB-UniRule"/>
</dbReference>
<comment type="function">
    <text evidence="6">Ligates lysine onto the cytidine present at position 34 of the AUA codon-specific tRNA(Ile) that contains the anticodon CAU, in an ATP-dependent manner. Cytidine is converted to lysidine, thus changing the amino acid specificity of the tRNA from methionine to isoleucine.</text>
</comment>
<gene>
    <name evidence="6 9" type="primary">tilS</name>
    <name evidence="9" type="ORF">NJQ99_00570</name>
</gene>
<proteinExistence type="inferred from homology"/>
<evidence type="ECO:0000256" key="5">
    <source>
        <dbReference type="ARBA" id="ARBA00048539"/>
    </source>
</evidence>
<keyword evidence="4 6" id="KW-0067">ATP-binding</keyword>
<feature type="region of interest" description="Disordered" evidence="7">
    <location>
        <begin position="1"/>
        <end position="21"/>
    </location>
</feature>
<evidence type="ECO:0000256" key="4">
    <source>
        <dbReference type="ARBA" id="ARBA00022840"/>
    </source>
</evidence>
<keyword evidence="3 6" id="KW-0547">Nucleotide-binding</keyword>
<evidence type="ECO:0000259" key="8">
    <source>
        <dbReference type="Pfam" id="PF01171"/>
    </source>
</evidence>
<dbReference type="CDD" id="cd01992">
    <property type="entry name" value="TilS_N"/>
    <property type="match status" value="1"/>
</dbReference>
<accession>A0A9J6P9H5</accession>
<feature type="domain" description="tRNA(Ile)-lysidine/2-thiocytidine synthase N-terminal" evidence="8">
    <location>
        <begin position="40"/>
        <end position="218"/>
    </location>
</feature>
<keyword evidence="6" id="KW-0963">Cytoplasm</keyword>
<protein>
    <recommendedName>
        <fullName evidence="6">tRNA(Ile)-lysidine synthase</fullName>
        <ecNumber evidence="6">6.3.4.19</ecNumber>
    </recommendedName>
    <alternativeName>
        <fullName evidence="6">tRNA(Ile)-2-lysyl-cytidine synthase</fullName>
    </alternativeName>
    <alternativeName>
        <fullName evidence="6">tRNA(Ile)-lysidine synthetase</fullName>
    </alternativeName>
</protein>
<comment type="similarity">
    <text evidence="6">Belongs to the tRNA(Ile)-lysidine synthase family.</text>
</comment>
<dbReference type="HAMAP" id="MF_01161">
    <property type="entry name" value="tRNA_Ile_lys_synt"/>
    <property type="match status" value="1"/>
</dbReference>
<evidence type="ECO:0000313" key="9">
    <source>
        <dbReference type="EMBL" id="MCP1334897.1"/>
    </source>
</evidence>
<evidence type="ECO:0000256" key="3">
    <source>
        <dbReference type="ARBA" id="ARBA00022741"/>
    </source>
</evidence>
<dbReference type="NCBIfam" id="TIGR02432">
    <property type="entry name" value="lysidine_TilS_N"/>
    <property type="match status" value="1"/>
</dbReference>
<comment type="caution">
    <text evidence="9">The sequence shown here is derived from an EMBL/GenBank/DDBJ whole genome shotgun (WGS) entry which is preliminary data.</text>
</comment>
<dbReference type="EC" id="6.3.4.19" evidence="6"/>
<sequence>MTRPSGSRLPGADGADAPPSPETLSAALRSLLGTAPEGLALAVSGGSDSRALMEMAARLPVRPARLLVLTVDHGVRPEAAAEAATVAARAQALGVAAQVLRWEGAPADGNFQAAARAARYRLMAEACRAAGIAVLATAHTRDDQAETVLARLARGAGVDGLCGISPVLDAGAGVRIVRPLLGAGRQELRDWLRGEGIADWVDDPSNEARRFDRVRHRRLLALLAEEGLDAGALAGLAGRMRDARDALDSAASSLAGTAARFDPLGFAVLDREIYAAAPAEVRRRALLGLLRAVSGRTGHPPRFDRLGRLDRLLAGTGCVRATLNGAVVRTDGREVLMLREGRGAMTASPVAVSGGAVWDGRFRLEGDAAAPLSASALGVEGIAILRSQGVLPKKGGLPVPHAVFAATLALWRGGTLAGVPALGWAAADARGISARFPAFPPFAQGKDAQPVVADPLSLW</sequence>
<dbReference type="PANTHER" id="PTHR43033:SF5">
    <property type="entry name" value="TRNA(ILE)-LYSIDINE SYNTHETASE"/>
    <property type="match status" value="1"/>
</dbReference>
<dbReference type="AlphaFoldDB" id="A0A9J6P9H5"/>
<dbReference type="InterPro" id="IPR014729">
    <property type="entry name" value="Rossmann-like_a/b/a_fold"/>
</dbReference>
<comment type="catalytic activity">
    <reaction evidence="5 6">
        <text>cytidine(34) in tRNA(Ile2) + L-lysine + ATP = lysidine(34) in tRNA(Ile2) + AMP + diphosphate + H(+)</text>
        <dbReference type="Rhea" id="RHEA:43744"/>
        <dbReference type="Rhea" id="RHEA-COMP:10625"/>
        <dbReference type="Rhea" id="RHEA-COMP:10670"/>
        <dbReference type="ChEBI" id="CHEBI:15378"/>
        <dbReference type="ChEBI" id="CHEBI:30616"/>
        <dbReference type="ChEBI" id="CHEBI:32551"/>
        <dbReference type="ChEBI" id="CHEBI:33019"/>
        <dbReference type="ChEBI" id="CHEBI:82748"/>
        <dbReference type="ChEBI" id="CHEBI:83665"/>
        <dbReference type="ChEBI" id="CHEBI:456215"/>
        <dbReference type="EC" id="6.3.4.19"/>
    </reaction>
</comment>
<name>A0A9J6P9H5_9PROT</name>
<dbReference type="PANTHER" id="PTHR43033">
    <property type="entry name" value="TRNA(ILE)-LYSIDINE SYNTHASE-RELATED"/>
    <property type="match status" value="1"/>
</dbReference>
<dbReference type="GO" id="GO:0005737">
    <property type="term" value="C:cytoplasm"/>
    <property type="evidence" value="ECO:0007669"/>
    <property type="project" value="UniProtKB-SubCell"/>
</dbReference>
<dbReference type="GO" id="GO:0005524">
    <property type="term" value="F:ATP binding"/>
    <property type="evidence" value="ECO:0007669"/>
    <property type="project" value="UniProtKB-UniRule"/>
</dbReference>
<dbReference type="GO" id="GO:0032267">
    <property type="term" value="F:tRNA(Ile)-lysidine synthase activity"/>
    <property type="evidence" value="ECO:0007669"/>
    <property type="project" value="UniProtKB-EC"/>
</dbReference>
<dbReference type="Gene3D" id="3.40.50.620">
    <property type="entry name" value="HUPs"/>
    <property type="match status" value="1"/>
</dbReference>
<dbReference type="InterPro" id="IPR012094">
    <property type="entry name" value="tRNA_Ile_lys_synt"/>
</dbReference>
<keyword evidence="1 6" id="KW-0436">Ligase</keyword>
<feature type="binding site" evidence="6">
    <location>
        <begin position="44"/>
        <end position="49"/>
    </location>
    <ligand>
        <name>ATP</name>
        <dbReference type="ChEBI" id="CHEBI:30616"/>
    </ligand>
</feature>
<keyword evidence="2 6" id="KW-0819">tRNA processing</keyword>
<dbReference type="InterPro" id="IPR012795">
    <property type="entry name" value="tRNA_Ile_lys_synt_N"/>
</dbReference>
<evidence type="ECO:0000256" key="1">
    <source>
        <dbReference type="ARBA" id="ARBA00022598"/>
    </source>
</evidence>
<organism evidence="9 10">
    <name type="scientific">Futiania mangrovi</name>
    <dbReference type="NCBI Taxonomy" id="2959716"/>
    <lineage>
        <taxon>Bacteria</taxon>
        <taxon>Pseudomonadati</taxon>
        <taxon>Pseudomonadota</taxon>
        <taxon>Alphaproteobacteria</taxon>
        <taxon>Futianiales</taxon>
        <taxon>Futianiaceae</taxon>
        <taxon>Futiania</taxon>
    </lineage>
</organism>
<dbReference type="SUPFAM" id="SSF52402">
    <property type="entry name" value="Adenine nucleotide alpha hydrolases-like"/>
    <property type="match status" value="1"/>
</dbReference>
<dbReference type="Pfam" id="PF01171">
    <property type="entry name" value="ATP_bind_3"/>
    <property type="match status" value="1"/>
</dbReference>
<reference evidence="9" key="1">
    <citation type="submission" date="2022-06" db="EMBL/GenBank/DDBJ databases">
        <title>Isolation and Genomics of Futiania mangrovii gen. nov., sp. nov., a Rare and Metabolically-versatile member in the Class Alphaproteobacteria.</title>
        <authorList>
            <person name="Liu L."/>
            <person name="Huang W.-C."/>
            <person name="Pan J."/>
            <person name="Li J."/>
            <person name="Huang Y."/>
            <person name="Du H."/>
            <person name="Liu Y."/>
            <person name="Li M."/>
        </authorList>
    </citation>
    <scope>NUCLEOTIDE SEQUENCE</scope>
    <source>
        <strain evidence="9">FT118</strain>
    </source>
</reference>
<keyword evidence="10" id="KW-1185">Reference proteome</keyword>
<dbReference type="EMBL" id="JAMZFT010000001">
    <property type="protein sequence ID" value="MCP1334897.1"/>
    <property type="molecule type" value="Genomic_DNA"/>
</dbReference>
<comment type="domain">
    <text evidence="6">The N-terminal region contains the highly conserved SGGXDS motif, predicted to be a P-loop motif involved in ATP binding.</text>
</comment>
<evidence type="ECO:0000256" key="7">
    <source>
        <dbReference type="SAM" id="MobiDB-lite"/>
    </source>
</evidence>
<comment type="subcellular location">
    <subcellularLocation>
        <location evidence="6">Cytoplasm</location>
    </subcellularLocation>
</comment>
<dbReference type="InterPro" id="IPR011063">
    <property type="entry name" value="TilS/TtcA_N"/>
</dbReference>
<dbReference type="Proteomes" id="UP001055804">
    <property type="component" value="Unassembled WGS sequence"/>
</dbReference>
<evidence type="ECO:0000313" key="10">
    <source>
        <dbReference type="Proteomes" id="UP001055804"/>
    </source>
</evidence>
<dbReference type="RefSeq" id="WP_269330861.1">
    <property type="nucleotide sequence ID" value="NZ_JAMZFT010000001.1"/>
</dbReference>